<organism evidence="1 2">
    <name type="scientific">Labilibaculum filiforme</name>
    <dbReference type="NCBI Taxonomy" id="1940526"/>
    <lineage>
        <taxon>Bacteria</taxon>
        <taxon>Pseudomonadati</taxon>
        <taxon>Bacteroidota</taxon>
        <taxon>Bacteroidia</taxon>
        <taxon>Marinilabiliales</taxon>
        <taxon>Marinifilaceae</taxon>
        <taxon>Labilibaculum</taxon>
    </lineage>
</organism>
<dbReference type="Proteomes" id="UP000233535">
    <property type="component" value="Unassembled WGS sequence"/>
</dbReference>
<dbReference type="RefSeq" id="WP_101259464.1">
    <property type="nucleotide sequence ID" value="NZ_MVDD01000001.1"/>
</dbReference>
<dbReference type="EMBL" id="MVDD01000001">
    <property type="protein sequence ID" value="PKQ65532.1"/>
    <property type="molecule type" value="Genomic_DNA"/>
</dbReference>
<proteinExistence type="predicted"/>
<protein>
    <recommendedName>
        <fullName evidence="3">Restriction endonuclease</fullName>
    </recommendedName>
</protein>
<sequence length="251" mass="29189">MKLECKNSVDYYISCKSDFKGIFIDKSVLVTCFDFACNVVFGDGHHRKHRSGGQYSRKNGELFANTFQGKLAEFVTYQEFVKNGFSGLKKPDLGVYGKGIWDDADLEYRGKKINIKSAAFFSNLLLLEAKDWNSDGEYIPNLENSSCQDYDFFLLVRIKPDLKNRLRKQKLFYTNEIDLDLLKEMILGEQWSFDFAGVCSQQTIKYIIRENYLLPQNSLLNGKIKMDADNYYIQCGELKDFDFLVRELQKF</sequence>
<gene>
    <name evidence="1" type="ORF">BZG02_00560</name>
</gene>
<dbReference type="AlphaFoldDB" id="A0A2N3I5F6"/>
<evidence type="ECO:0000313" key="1">
    <source>
        <dbReference type="EMBL" id="PKQ65532.1"/>
    </source>
</evidence>
<name>A0A2N3I5F6_9BACT</name>
<dbReference type="OrthoDB" id="2843140at2"/>
<comment type="caution">
    <text evidence="1">The sequence shown here is derived from an EMBL/GenBank/DDBJ whole genome shotgun (WGS) entry which is preliminary data.</text>
</comment>
<reference evidence="1 2" key="1">
    <citation type="journal article" date="2017" name="Front. Microbiol.">
        <title>Labilibaculum manganireducens gen. nov., sp. nov. and Labilibaculum filiforme sp. nov., Novel Bacteroidetes Isolated from Subsurface Sediments of the Baltic Sea.</title>
        <authorList>
            <person name="Vandieken V."/>
            <person name="Marshall I.P."/>
            <person name="Niemann H."/>
            <person name="Engelen B."/>
            <person name="Cypionka H."/>
        </authorList>
    </citation>
    <scope>NUCLEOTIDE SEQUENCE [LARGE SCALE GENOMIC DNA]</scope>
    <source>
        <strain evidence="1 2">59.16B</strain>
    </source>
</reference>
<keyword evidence="2" id="KW-1185">Reference proteome</keyword>
<evidence type="ECO:0008006" key="3">
    <source>
        <dbReference type="Google" id="ProtNLM"/>
    </source>
</evidence>
<evidence type="ECO:0000313" key="2">
    <source>
        <dbReference type="Proteomes" id="UP000233535"/>
    </source>
</evidence>
<accession>A0A2N3I5F6</accession>